<organism evidence="1 2">
    <name type="scientific">Azonexus hydrophilus</name>
    <dbReference type="NCBI Taxonomy" id="418702"/>
    <lineage>
        <taxon>Bacteria</taxon>
        <taxon>Pseudomonadati</taxon>
        <taxon>Pseudomonadota</taxon>
        <taxon>Betaproteobacteria</taxon>
        <taxon>Rhodocyclales</taxon>
        <taxon>Azonexaceae</taxon>
        <taxon>Azonexus</taxon>
    </lineage>
</organism>
<dbReference type="RefSeq" id="WP_076095020.1">
    <property type="nucleotide sequence ID" value="NZ_MTHD01000003.1"/>
</dbReference>
<gene>
    <name evidence="1" type="ORF">BJN45_10690</name>
</gene>
<dbReference type="AlphaFoldDB" id="A0A1R1I5G2"/>
<dbReference type="STRING" id="418702.BJN45_10690"/>
<reference evidence="1 2" key="1">
    <citation type="submission" date="2016-10" db="EMBL/GenBank/DDBJ databases">
        <title>Alkaliphiles isolated from bioreactors.</title>
        <authorList>
            <person name="Salah Z."/>
            <person name="Rout S.P."/>
            <person name="Humphreys P.N."/>
        </authorList>
    </citation>
    <scope>NUCLEOTIDE SEQUENCE [LARGE SCALE GENOMIC DNA]</scope>
    <source>
        <strain evidence="1 2">ZS02</strain>
    </source>
</reference>
<dbReference type="OrthoDB" id="5297707at2"/>
<sequence length="504" mass="56506">MVKTPQNGIAQPAEGSIKSILEWLALAHGRSTPEDSEELLRQVLYLREAPVSTTQRVKLLDLLYAHTEEVVRIELPRLNELSLPISRKTRQRVRLILELLETLTQDYFNTLAALYDPQGNTLGSTPQTSLRRAMLSIAWQIRIHHLIASPPRPGLWQQLHAAFRTARRLGVEHLDGPRETASIQRLYTNILLTAIAQPASFSSDELEFINTLVEQSGHSIALSESMIEPLDNAFWIDLDRDFPAHALVRRTPGSDIQPLYFSCADMARYVVETYRALAAGSTPAALSLPDFASTRAGQGVLKRLEKLWGHPAKRRFTRRRQSYRAHLCSGLDTLCRLLQHPETDASLSEWMVTNESPDGFALMHMTGNTTQLRVGDIVAIQPQGELKSLDKHWHVCIIRWAISENPEHVEVGLQLLASRAIVAQVAQPYKLGAERVAALILPETPPLRTTQSLVVPPGLLTTSSRRVVLLIEQDNLAIREIRTTGMDEQTSSVEIFSVRPEDED</sequence>
<accession>A0A1R1I5G2</accession>
<comment type="caution">
    <text evidence="1">The sequence shown here is derived from an EMBL/GenBank/DDBJ whole genome shotgun (WGS) entry which is preliminary data.</text>
</comment>
<evidence type="ECO:0000313" key="1">
    <source>
        <dbReference type="EMBL" id="OMG53874.1"/>
    </source>
</evidence>
<protein>
    <recommendedName>
        <fullName evidence="3">GTPase</fullName>
    </recommendedName>
</protein>
<dbReference type="Proteomes" id="UP000187526">
    <property type="component" value="Unassembled WGS sequence"/>
</dbReference>
<proteinExistence type="predicted"/>
<keyword evidence="2" id="KW-1185">Reference proteome</keyword>
<dbReference type="EMBL" id="MTHD01000003">
    <property type="protein sequence ID" value="OMG53874.1"/>
    <property type="molecule type" value="Genomic_DNA"/>
</dbReference>
<evidence type="ECO:0000313" key="2">
    <source>
        <dbReference type="Proteomes" id="UP000187526"/>
    </source>
</evidence>
<evidence type="ECO:0008006" key="3">
    <source>
        <dbReference type="Google" id="ProtNLM"/>
    </source>
</evidence>
<name>A0A1R1I5G2_9RHOO</name>